<feature type="transmembrane region" description="Helical" evidence="10">
    <location>
        <begin position="886"/>
        <end position="905"/>
    </location>
</feature>
<evidence type="ECO:0000256" key="1">
    <source>
        <dbReference type="ARBA" id="ARBA00004651"/>
    </source>
</evidence>
<dbReference type="Pfam" id="PF04039">
    <property type="entry name" value="MnhB"/>
    <property type="match status" value="1"/>
</dbReference>
<feature type="transmembrane region" description="Helical" evidence="10">
    <location>
        <begin position="162"/>
        <end position="182"/>
    </location>
</feature>
<feature type="transmembrane region" description="Helical" evidence="10">
    <location>
        <begin position="364"/>
        <end position="383"/>
    </location>
</feature>
<dbReference type="InterPro" id="IPR007182">
    <property type="entry name" value="MnhB"/>
</dbReference>
<comment type="caution">
    <text evidence="16">The sequence shown here is derived from an EMBL/GenBank/DDBJ whole genome shotgun (WGS) entry which is preliminary data.</text>
</comment>
<evidence type="ECO:0000256" key="6">
    <source>
        <dbReference type="ARBA" id="ARBA00022989"/>
    </source>
</evidence>
<evidence type="ECO:0000259" key="11">
    <source>
        <dbReference type="Pfam" id="PF00361"/>
    </source>
</evidence>
<dbReference type="InterPro" id="IPR046806">
    <property type="entry name" value="MrpA_C/MbhE"/>
</dbReference>
<evidence type="ECO:0000256" key="5">
    <source>
        <dbReference type="ARBA" id="ARBA00022692"/>
    </source>
</evidence>
<feature type="transmembrane region" description="Helical" evidence="10">
    <location>
        <begin position="472"/>
        <end position="493"/>
    </location>
</feature>
<feature type="domain" description="NADH-Ubiquinone oxidoreductase (complex I) chain 5 N-terminal" evidence="12">
    <location>
        <begin position="61"/>
        <end position="108"/>
    </location>
</feature>
<keyword evidence="17" id="KW-1185">Reference proteome</keyword>
<feature type="domain" description="MrpA C-terminal/MbhE" evidence="15">
    <location>
        <begin position="705"/>
        <end position="784"/>
    </location>
</feature>
<feature type="transmembrane region" description="Helical" evidence="10">
    <location>
        <begin position="766"/>
        <end position="782"/>
    </location>
</feature>
<keyword evidence="2" id="KW-0813">Transport</keyword>
<dbReference type="InterPro" id="IPR050616">
    <property type="entry name" value="CPA3_Na-H_Antiporter_A"/>
</dbReference>
<keyword evidence="3" id="KW-0050">Antiport</keyword>
<evidence type="ECO:0000313" key="16">
    <source>
        <dbReference type="EMBL" id="MFD2840321.1"/>
    </source>
</evidence>
<dbReference type="Pfam" id="PF20501">
    <property type="entry name" value="MbhE"/>
    <property type="match status" value="1"/>
</dbReference>
<feature type="transmembrane region" description="Helical" evidence="10">
    <location>
        <begin position="861"/>
        <end position="880"/>
    </location>
</feature>
<dbReference type="Proteomes" id="UP001597391">
    <property type="component" value="Unassembled WGS sequence"/>
</dbReference>
<feature type="transmembrane region" description="Helical" evidence="10">
    <location>
        <begin position="644"/>
        <end position="661"/>
    </location>
</feature>
<proteinExistence type="predicted"/>
<feature type="transmembrane region" description="Helical" evidence="10">
    <location>
        <begin position="78"/>
        <end position="98"/>
    </location>
</feature>
<dbReference type="InterPro" id="IPR025383">
    <property type="entry name" value="MrpA_C/MbhD"/>
</dbReference>
<evidence type="ECO:0000256" key="8">
    <source>
        <dbReference type="ARBA" id="ARBA00023136"/>
    </source>
</evidence>
<feature type="transmembrane region" description="Helical" evidence="10">
    <location>
        <begin position="619"/>
        <end position="637"/>
    </location>
</feature>
<accession>A0ABW5XCV8</accession>
<evidence type="ECO:0000256" key="4">
    <source>
        <dbReference type="ARBA" id="ARBA00022475"/>
    </source>
</evidence>
<evidence type="ECO:0000259" key="13">
    <source>
        <dbReference type="Pfam" id="PF04039"/>
    </source>
</evidence>
<keyword evidence="7" id="KW-0406">Ion transport</keyword>
<dbReference type="Pfam" id="PF00361">
    <property type="entry name" value="Proton_antipo_M"/>
    <property type="match status" value="1"/>
</dbReference>
<feature type="transmembrane region" description="Helical" evidence="10">
    <location>
        <begin position="319"/>
        <end position="343"/>
    </location>
</feature>
<dbReference type="NCBIfam" id="NF009284">
    <property type="entry name" value="PRK12644.1"/>
    <property type="match status" value="1"/>
</dbReference>
<sequence>MLILLVAHAIMALIAPALVTWFGRKAFLVVAAAPAGAAVYALTMTSRVLEGNYPAESYSWIPALGINIAFRLDTLSWLMLLIVGGIGAGVLIYCSAYFSPTAQGLRRFCGVLTAFAGVMVGLVLADDLMLLFMFWELTTVFSYLLIGHYFEKKASRRAAMQAIIVTTAGGLAMLVGVVILGVSAETGFSLSGMIANPPQSAAVTAGVVCLLIGAASKAALIPTHFWLPGAMAAPTPVSAYLHAAAMVKAGVYLVARFAPAYSHLEVWVWMIVIMGCGTLLLGGYRALRQHDLKLILAYGTVSQLGLIVLMVGLGSQSAALAGLAMIASHAMFKAALFLTTGVVDAATGTRDMRRLTGVGRAMPMVAFTGIVATLSMIGVPPLAGYVAKEAALEALLHDGVPALAPWVSTVVLVSVVIGSMLTVAYGARFCWGAFADKKGAPAIAIPKLTSEGKPSVTDMVDPAEFKRQGPRLTVPGLVLAVLSLIVGLFPVQFEKYIVAHADTYQAGHAGHLTLWAGFGTSFWLTVSVLTVGALMFVARRPLELLQAKMPHGADAELVYRRFMRLLDNFAADLTAITQRGSLPYYLSAILVVLALGPGSLLFFGNDLPSASEVRLWDTPAQLFAVIIIIPAVVLAARSRRRIKAVLLVGFAGYSTAMLFLLQGAPDLALTQVLVETITLVVMLLALRRLPAYFSDRPLKASRWLRLSVALVIGALAMGLAAIVPGARIHQRASIDFPQEAYEFGGGKNIVNVALVDMRAWDTMGEISVLLVAATGVASLIFLSRRSGEILRVDNAPKKVGSGAVWSNHDETDKNASLRKKGVVSAGLKATPAQVKTTQRFRKWLRAGSTLAPQRRSVIFEVVARLVFHSMIVFGLFLLFSGHNAPGGGFAAGLVVGIALIVRYLAGGRYELGEAAPVHPGLLLGTGLFLSAGVGLLSLILSGSVLQSFIWEFTLPLIGDVKLISTLFFDIGVFLVVLGVVLDILRSLGAEIDKQMDTAATTERERIEEGAHR</sequence>
<protein>
    <submittedName>
        <fullName evidence="16">Na+/H+ antiporter subunit A</fullName>
    </submittedName>
</protein>
<dbReference type="PANTHER" id="PTHR43373:SF1">
    <property type="entry name" value="NA(+)_H(+) ANTIPORTER SUBUNIT A"/>
    <property type="match status" value="1"/>
</dbReference>
<dbReference type="InterPro" id="IPR001750">
    <property type="entry name" value="ND/Mrp_TM"/>
</dbReference>
<feature type="transmembrane region" description="Helical" evidence="10">
    <location>
        <begin position="584"/>
        <end position="604"/>
    </location>
</feature>
<dbReference type="Pfam" id="PF13244">
    <property type="entry name" value="MbhD"/>
    <property type="match status" value="1"/>
</dbReference>
<comment type="subcellular location">
    <subcellularLocation>
        <location evidence="1">Cell membrane</location>
        <topology evidence="1">Multi-pass membrane protein</topology>
    </subcellularLocation>
    <subcellularLocation>
        <location evidence="9">Membrane</location>
        <topology evidence="9">Multi-pass membrane protein</topology>
    </subcellularLocation>
</comment>
<dbReference type="PRINTS" id="PR01434">
    <property type="entry name" value="NADHDHGNASE5"/>
</dbReference>
<feature type="transmembrane region" description="Helical" evidence="10">
    <location>
        <begin position="926"/>
        <end position="950"/>
    </location>
</feature>
<dbReference type="InterPro" id="IPR001516">
    <property type="entry name" value="Proton_antipo_N"/>
</dbReference>
<reference evidence="17" key="1">
    <citation type="journal article" date="2019" name="Int. J. Syst. Evol. Microbiol.">
        <title>The Global Catalogue of Microorganisms (GCM) 10K type strain sequencing project: providing services to taxonomists for standard genome sequencing and annotation.</title>
        <authorList>
            <consortium name="The Broad Institute Genomics Platform"/>
            <consortium name="The Broad Institute Genome Sequencing Center for Infectious Disease"/>
            <person name="Wu L."/>
            <person name="Ma J."/>
        </authorList>
    </citation>
    <scope>NUCLEOTIDE SEQUENCE [LARGE SCALE GENOMIC DNA]</scope>
    <source>
        <strain evidence="17">KCTC 33576</strain>
    </source>
</reference>
<feature type="transmembrane region" description="Helical" evidence="10">
    <location>
        <begin position="27"/>
        <end position="43"/>
    </location>
</feature>
<name>A0ABW5XCV8_9MICO</name>
<evidence type="ECO:0000256" key="2">
    <source>
        <dbReference type="ARBA" id="ARBA00022448"/>
    </source>
</evidence>
<feature type="transmembrane region" description="Helical" evidence="10">
    <location>
        <begin position="294"/>
        <end position="313"/>
    </location>
</feature>
<feature type="transmembrane region" description="Helical" evidence="10">
    <location>
        <begin position="202"/>
        <end position="227"/>
    </location>
</feature>
<gene>
    <name evidence="16" type="ORF">ACFSYH_07020</name>
</gene>
<feature type="transmembrane region" description="Helical" evidence="10">
    <location>
        <begin position="513"/>
        <end position="538"/>
    </location>
</feature>
<dbReference type="PANTHER" id="PTHR43373">
    <property type="entry name" value="NA(+)/H(+) ANTIPORTER SUBUNIT"/>
    <property type="match status" value="1"/>
</dbReference>
<evidence type="ECO:0000313" key="17">
    <source>
        <dbReference type="Proteomes" id="UP001597391"/>
    </source>
</evidence>
<feature type="transmembrane region" description="Helical" evidence="10">
    <location>
        <begin position="667"/>
        <end position="686"/>
    </location>
</feature>
<evidence type="ECO:0000256" key="9">
    <source>
        <dbReference type="RuleBase" id="RU000320"/>
    </source>
</evidence>
<feature type="transmembrane region" description="Helical" evidence="10">
    <location>
        <begin position="239"/>
        <end position="261"/>
    </location>
</feature>
<feature type="domain" description="Na+/H+ antiporter MnhB subunit-related protein" evidence="13">
    <location>
        <begin position="858"/>
        <end position="981"/>
    </location>
</feature>
<feature type="transmembrane region" description="Helical" evidence="10">
    <location>
        <begin position="130"/>
        <end position="150"/>
    </location>
</feature>
<keyword evidence="5 9" id="KW-0812">Transmembrane</keyword>
<evidence type="ECO:0000259" key="14">
    <source>
        <dbReference type="Pfam" id="PF13244"/>
    </source>
</evidence>
<organism evidence="16 17">
    <name type="scientific">Populibacterium corticicola</name>
    <dbReference type="NCBI Taxonomy" id="1812826"/>
    <lineage>
        <taxon>Bacteria</taxon>
        <taxon>Bacillati</taxon>
        <taxon>Actinomycetota</taxon>
        <taxon>Actinomycetes</taxon>
        <taxon>Micrococcales</taxon>
        <taxon>Jonesiaceae</taxon>
        <taxon>Populibacterium</taxon>
    </lineage>
</organism>
<evidence type="ECO:0000256" key="10">
    <source>
        <dbReference type="SAM" id="Phobius"/>
    </source>
</evidence>
<keyword evidence="8 10" id="KW-0472">Membrane</keyword>
<keyword evidence="4" id="KW-1003">Cell membrane</keyword>
<evidence type="ECO:0000256" key="7">
    <source>
        <dbReference type="ARBA" id="ARBA00023065"/>
    </source>
</evidence>
<feature type="transmembrane region" description="Helical" evidence="10">
    <location>
        <begin position="962"/>
        <end position="984"/>
    </location>
</feature>
<evidence type="ECO:0000259" key="12">
    <source>
        <dbReference type="Pfam" id="PF00662"/>
    </source>
</evidence>
<dbReference type="EMBL" id="JBHUOP010000003">
    <property type="protein sequence ID" value="MFD2840321.1"/>
    <property type="molecule type" value="Genomic_DNA"/>
</dbReference>
<feature type="transmembrane region" description="Helical" evidence="10">
    <location>
        <begin position="105"/>
        <end position="124"/>
    </location>
</feature>
<feature type="transmembrane region" description="Helical" evidence="10">
    <location>
        <begin position="267"/>
        <end position="287"/>
    </location>
</feature>
<evidence type="ECO:0000256" key="3">
    <source>
        <dbReference type="ARBA" id="ARBA00022449"/>
    </source>
</evidence>
<dbReference type="RefSeq" id="WP_377466145.1">
    <property type="nucleotide sequence ID" value="NZ_JBHUOP010000003.1"/>
</dbReference>
<keyword evidence="6 10" id="KW-1133">Transmembrane helix</keyword>
<feature type="transmembrane region" description="Helical" evidence="10">
    <location>
        <begin position="706"/>
        <end position="726"/>
    </location>
</feature>
<evidence type="ECO:0000259" key="15">
    <source>
        <dbReference type="Pfam" id="PF20501"/>
    </source>
</evidence>
<feature type="domain" description="NADH:quinone oxidoreductase/Mrp antiporter transmembrane" evidence="11">
    <location>
        <begin position="125"/>
        <end position="406"/>
    </location>
</feature>
<feature type="domain" description="MrpA C-terminal/MbhD" evidence="14">
    <location>
        <begin position="627"/>
        <end position="690"/>
    </location>
</feature>
<feature type="transmembrane region" description="Helical" evidence="10">
    <location>
        <begin position="403"/>
        <end position="427"/>
    </location>
</feature>
<dbReference type="Pfam" id="PF00662">
    <property type="entry name" value="Proton_antipo_N"/>
    <property type="match status" value="1"/>
</dbReference>